<keyword evidence="10 19" id="KW-0679">Respiratory chain</keyword>
<keyword evidence="14 19" id="KW-0249">Electron transport</keyword>
<dbReference type="PROSITE" id="PS00077">
    <property type="entry name" value="COX1_CUB"/>
    <property type="match status" value="1"/>
</dbReference>
<dbReference type="PANTHER" id="PTHR10422">
    <property type="entry name" value="CYTOCHROME C OXIDASE SUBUNIT 1"/>
    <property type="match status" value="1"/>
</dbReference>
<evidence type="ECO:0000256" key="14">
    <source>
        <dbReference type="ARBA" id="ARBA00022982"/>
    </source>
</evidence>
<dbReference type="GO" id="GO:0045277">
    <property type="term" value="C:respiratory chain complex IV"/>
    <property type="evidence" value="ECO:0007669"/>
    <property type="project" value="InterPro"/>
</dbReference>
<dbReference type="GO" id="GO:0004129">
    <property type="term" value="F:cytochrome-c oxidase activity"/>
    <property type="evidence" value="ECO:0007669"/>
    <property type="project" value="UniProtKB-EC"/>
</dbReference>
<feature type="transmembrane region" description="Helical" evidence="20">
    <location>
        <begin position="270"/>
        <end position="288"/>
    </location>
</feature>
<dbReference type="Pfam" id="PF00115">
    <property type="entry name" value="COX1"/>
    <property type="match status" value="1"/>
</dbReference>
<dbReference type="GO" id="GO:0006123">
    <property type="term" value="P:mitochondrial electron transport, cytochrome c to oxygen"/>
    <property type="evidence" value="ECO:0007669"/>
    <property type="project" value="TreeGrafter"/>
</dbReference>
<keyword evidence="12 19" id="KW-0479">Metal-binding</keyword>
<dbReference type="EC" id="7.1.1.9" evidence="6 19"/>
<evidence type="ECO:0000256" key="12">
    <source>
        <dbReference type="ARBA" id="ARBA00022723"/>
    </source>
</evidence>
<dbReference type="CDD" id="cd01663">
    <property type="entry name" value="Cyt_c_Oxidase_I"/>
    <property type="match status" value="1"/>
</dbReference>
<evidence type="ECO:0000256" key="4">
    <source>
        <dbReference type="ARBA" id="ARBA00004673"/>
    </source>
</evidence>
<keyword evidence="16 19" id="KW-0408">Iron</keyword>
<dbReference type="CTD" id="4512"/>
<evidence type="ECO:0000256" key="10">
    <source>
        <dbReference type="ARBA" id="ARBA00022660"/>
    </source>
</evidence>
<feature type="transmembrane region" description="Helical" evidence="20">
    <location>
        <begin position="335"/>
        <end position="356"/>
    </location>
</feature>
<dbReference type="Gene3D" id="1.20.210.10">
    <property type="entry name" value="Cytochrome c oxidase-like, subunit I domain"/>
    <property type="match status" value="1"/>
</dbReference>
<dbReference type="GO" id="GO:0046872">
    <property type="term" value="F:metal ion binding"/>
    <property type="evidence" value="ECO:0007669"/>
    <property type="project" value="UniProtKB-KW"/>
</dbReference>
<keyword evidence="9 19" id="KW-0349">Heme</keyword>
<dbReference type="EMBL" id="HM174252">
    <property type="protein sequence ID" value="ADI79371.1"/>
    <property type="molecule type" value="Genomic_DNA"/>
</dbReference>
<evidence type="ECO:0000259" key="21">
    <source>
        <dbReference type="PROSITE" id="PS50855"/>
    </source>
</evidence>
<evidence type="ECO:0000256" key="3">
    <source>
        <dbReference type="ARBA" id="ARBA00004141"/>
    </source>
</evidence>
<evidence type="ECO:0000256" key="20">
    <source>
        <dbReference type="SAM" id="Phobius"/>
    </source>
</evidence>
<gene>
    <name evidence="22" type="primary">COX1</name>
</gene>
<feature type="transmembrane region" description="Helical" evidence="20">
    <location>
        <begin position="376"/>
        <end position="397"/>
    </location>
</feature>
<evidence type="ECO:0000256" key="9">
    <source>
        <dbReference type="ARBA" id="ARBA00022617"/>
    </source>
</evidence>
<keyword evidence="19" id="KW-0999">Mitochondrion inner membrane</keyword>
<evidence type="ECO:0000256" key="16">
    <source>
        <dbReference type="ARBA" id="ARBA00023004"/>
    </source>
</evidence>
<dbReference type="AlphaFoldDB" id="E2FLQ5"/>
<dbReference type="GeneID" id="9829983"/>
<evidence type="ECO:0000256" key="1">
    <source>
        <dbReference type="ARBA" id="ARBA00001935"/>
    </source>
</evidence>
<comment type="similarity">
    <text evidence="5 19">Belongs to the heme-copper respiratory oxidase family.</text>
</comment>
<geneLocation type="mitochondrion" evidence="22"/>
<dbReference type="RefSeq" id="YP_003934260.1">
    <property type="nucleotide sequence ID" value="NC_014580.1"/>
</dbReference>
<dbReference type="SUPFAM" id="SSF81442">
    <property type="entry name" value="Cytochrome c oxidase subunit I-like"/>
    <property type="match status" value="1"/>
</dbReference>
<dbReference type="PRINTS" id="PR01165">
    <property type="entry name" value="CYCOXIDASEI"/>
</dbReference>
<protein>
    <recommendedName>
        <fullName evidence="7 19">Cytochrome c oxidase subunit 1</fullName>
        <ecNumber evidence="6 19">7.1.1.9</ecNumber>
    </recommendedName>
</protein>
<evidence type="ECO:0000256" key="2">
    <source>
        <dbReference type="ARBA" id="ARBA00001971"/>
    </source>
</evidence>
<sequence length="510" mass="56554">MRWFYSTNHKDIGTLYILFGMWSGLVGTALSLLIRAELGQPGSLLGDEQLYNVIVTAHAFIMIFFLVMPMMIGGFGNWLVPLMLGAVDMAFPRLNNLSFWLLPPALLLLLSSAAVGRGVGTGWTVYPPLSGNVAHAGAAVDLAIFSLHLAGVSSILGAINFITTVMNMRWQGMQLERMPLFVWSVKITAILLLLSLPVLAGAITMLLTDRNFNTSFFDPAGGGDPILYQHLFWFFGHPEVYILILPGFGMISHVVSHCSGKKETFGTLGMIYAMIAIGILGFIVWAHHMFTVGMDVDTRAYFTAATMIIAVPTGIKVFSWLATIHGSRIVFSAPMLWSLGFIFLFTLGGLTGIVLSNSSLDIMLHDTYYVVAHFHYVLSMGAVFALFAAFTHWFPLLTGVALHSRWTKAHFFIMFIGVNVTFFPQHFLGLAGMPRRYSDYPDSYMQWNVVSSFGSMVSFVAVLFFMVIVWEALVSKRAVVWADYLSTSLEWDNILPSDFHNMEETGAIYT</sequence>
<feature type="domain" description="Cytochrome oxidase subunit I profile" evidence="21">
    <location>
        <begin position="1"/>
        <end position="491"/>
    </location>
</feature>
<evidence type="ECO:0000256" key="8">
    <source>
        <dbReference type="ARBA" id="ARBA00022448"/>
    </source>
</evidence>
<accession>E2FLQ5</accession>
<feature type="transmembrane region" description="Helical" evidence="20">
    <location>
        <begin position="409"/>
        <end position="427"/>
    </location>
</feature>
<dbReference type="GO" id="GO:0015990">
    <property type="term" value="P:electron transport coupled proton transport"/>
    <property type="evidence" value="ECO:0007669"/>
    <property type="project" value="TreeGrafter"/>
</dbReference>
<comment type="catalytic activity">
    <reaction evidence="19">
        <text>4 Fe(II)-[cytochrome c] + O2 + 8 H(+)(in) = 4 Fe(III)-[cytochrome c] + 2 H2O + 4 H(+)(out)</text>
        <dbReference type="Rhea" id="RHEA:11436"/>
        <dbReference type="Rhea" id="RHEA-COMP:10350"/>
        <dbReference type="Rhea" id="RHEA-COMP:14399"/>
        <dbReference type="ChEBI" id="CHEBI:15377"/>
        <dbReference type="ChEBI" id="CHEBI:15378"/>
        <dbReference type="ChEBI" id="CHEBI:15379"/>
        <dbReference type="ChEBI" id="CHEBI:29033"/>
        <dbReference type="ChEBI" id="CHEBI:29034"/>
        <dbReference type="EC" id="7.1.1.9"/>
    </reaction>
</comment>
<dbReference type="PANTHER" id="PTHR10422:SF18">
    <property type="entry name" value="CYTOCHROME C OXIDASE SUBUNIT 1"/>
    <property type="match status" value="1"/>
</dbReference>
<evidence type="ECO:0000256" key="6">
    <source>
        <dbReference type="ARBA" id="ARBA00012949"/>
    </source>
</evidence>
<keyword evidence="18 19" id="KW-0472">Membrane</keyword>
<evidence type="ECO:0000256" key="13">
    <source>
        <dbReference type="ARBA" id="ARBA00022967"/>
    </source>
</evidence>
<evidence type="ECO:0000256" key="19">
    <source>
        <dbReference type="RuleBase" id="RU000369"/>
    </source>
</evidence>
<feature type="transmembrane region" description="Helical" evidence="20">
    <location>
        <begin position="12"/>
        <end position="34"/>
    </location>
</feature>
<feature type="transmembrane region" description="Helical" evidence="20">
    <location>
        <begin position="240"/>
        <end position="258"/>
    </location>
</feature>
<evidence type="ECO:0000256" key="17">
    <source>
        <dbReference type="ARBA" id="ARBA00023008"/>
    </source>
</evidence>
<keyword evidence="17 19" id="KW-0186">Copper</keyword>
<keyword evidence="15 20" id="KW-1133">Transmembrane helix</keyword>
<comment type="cofactor">
    <cofactor evidence="1">
        <name>Cu cation</name>
        <dbReference type="ChEBI" id="CHEBI:23378"/>
    </cofactor>
</comment>
<comment type="cofactor">
    <cofactor evidence="2">
        <name>heme</name>
        <dbReference type="ChEBI" id="CHEBI:30413"/>
    </cofactor>
</comment>
<reference evidence="22" key="1">
    <citation type="journal article" date="2010" name="BMC Genomics">
        <title>Sessile snails, dynamic genomes: gene rearrangements within the mitochondrial genome of a family of caenogastropod molluscs.</title>
        <authorList>
            <person name="Rawlings T.A."/>
            <person name="MacInnis M.J."/>
            <person name="Bieler R."/>
            <person name="Boore J.L."/>
            <person name="Collins T.M."/>
        </authorList>
    </citation>
    <scope>NUCLEOTIDE SEQUENCE</scope>
    <source>
        <tissue evidence="22">Foot</tissue>
    </source>
</reference>
<dbReference type="InterPro" id="IPR033944">
    <property type="entry name" value="Cyt_c_oxase_su1_dom"/>
</dbReference>
<evidence type="ECO:0000256" key="11">
    <source>
        <dbReference type="ARBA" id="ARBA00022692"/>
    </source>
</evidence>
<evidence type="ECO:0000313" key="22">
    <source>
        <dbReference type="EMBL" id="ADI79371.1"/>
    </source>
</evidence>
<keyword evidence="8 19" id="KW-0813">Transport</keyword>
<dbReference type="InterPro" id="IPR000883">
    <property type="entry name" value="Cyt_C_Oxase_1"/>
</dbReference>
<dbReference type="InterPro" id="IPR023616">
    <property type="entry name" value="Cyt_c_oxase-like_su1_dom"/>
</dbReference>
<dbReference type="FunFam" id="1.20.210.10:FF:000001">
    <property type="entry name" value="Cytochrome c oxidase subunit 1"/>
    <property type="match status" value="1"/>
</dbReference>
<proteinExistence type="inferred from homology"/>
<evidence type="ECO:0000256" key="7">
    <source>
        <dbReference type="ARBA" id="ARBA00015947"/>
    </source>
</evidence>
<dbReference type="UniPathway" id="UPA00705"/>
<dbReference type="PROSITE" id="PS50855">
    <property type="entry name" value="COX1"/>
    <property type="match status" value="1"/>
</dbReference>
<keyword evidence="13" id="KW-1278">Translocase</keyword>
<keyword evidence="11 19" id="KW-0812">Transmembrane</keyword>
<organism evidence="22">
    <name type="scientific">Dendropoma gregarium</name>
    <dbReference type="NCBI Taxonomy" id="169306"/>
    <lineage>
        <taxon>Eukaryota</taxon>
        <taxon>Metazoa</taxon>
        <taxon>Spiralia</taxon>
        <taxon>Lophotrochozoa</taxon>
        <taxon>Mollusca</taxon>
        <taxon>Gastropoda</taxon>
        <taxon>Caenogastropoda</taxon>
        <taxon>Littorinimorpha</taxon>
        <taxon>Vermetoidea</taxon>
        <taxon>Vermetidae</taxon>
        <taxon>Dendropoma</taxon>
    </lineage>
</organism>
<feature type="transmembrane region" description="Helical" evidence="20">
    <location>
        <begin position="97"/>
        <end position="116"/>
    </location>
</feature>
<dbReference type="InterPro" id="IPR036927">
    <property type="entry name" value="Cyt_c_oxase-like_su1_sf"/>
</dbReference>
<feature type="transmembrane region" description="Helical" evidence="20">
    <location>
        <begin position="447"/>
        <end position="470"/>
    </location>
</feature>
<dbReference type="GO" id="GO:0005743">
    <property type="term" value="C:mitochondrial inner membrane"/>
    <property type="evidence" value="ECO:0007669"/>
    <property type="project" value="UniProtKB-SubCell"/>
</dbReference>
<comment type="pathway">
    <text evidence="4 19">Energy metabolism; oxidative phosphorylation.</text>
</comment>
<feature type="transmembrane region" description="Helical" evidence="20">
    <location>
        <begin position="136"/>
        <end position="159"/>
    </location>
</feature>
<comment type="subcellular location">
    <subcellularLocation>
        <location evidence="3">Membrane</location>
        <topology evidence="3">Multi-pass membrane protein</topology>
    </subcellularLocation>
    <subcellularLocation>
        <location evidence="19">Mitochondrion inner membrane</location>
        <topology evidence="19">Multi-pass membrane protein</topology>
    </subcellularLocation>
</comment>
<feature type="transmembrane region" description="Helical" evidence="20">
    <location>
        <begin position="180"/>
        <end position="207"/>
    </location>
</feature>
<comment type="function">
    <text evidence="19">Component of the cytochrome c oxidase, the last enzyme in the mitochondrial electron transport chain which drives oxidative phosphorylation. The respiratory chain contains 3 multisubunit complexes succinate dehydrogenase (complex II, CII), ubiquinol-cytochrome c oxidoreductase (cytochrome b-c1 complex, complex III, CIII) and cytochrome c oxidase (complex IV, CIV), that cooperate to transfer electrons derived from NADH and succinate to molecular oxygen, creating an electrochemical gradient over the inner membrane that drives transmembrane transport and the ATP synthase. Cytochrome c oxidase is the component of the respiratory chain that catalyzes the reduction of oxygen to water. Electrons originating from reduced cytochrome c in the intermembrane space (IMS) are transferred via the dinuclear copper A center (CU(A)) of subunit 2 and heme A of subunit 1 to the active site in subunit 1, a binuclear center (BNC) formed by heme A3 and copper B (CU(B)). The BNC reduces molecular oxygen to 2 water molecules using 4 electrons from cytochrome c in the IMS and 4 protons from the mitochondrial matrix.</text>
</comment>
<name>E2FLQ5_9CAEN</name>
<feature type="transmembrane region" description="Helical" evidence="20">
    <location>
        <begin position="54"/>
        <end position="76"/>
    </location>
</feature>
<evidence type="ECO:0000256" key="15">
    <source>
        <dbReference type="ARBA" id="ARBA00022989"/>
    </source>
</evidence>
<dbReference type="InterPro" id="IPR023615">
    <property type="entry name" value="Cyt_c_Oxase_su1_BS"/>
</dbReference>
<feature type="transmembrane region" description="Helical" evidence="20">
    <location>
        <begin position="300"/>
        <end position="323"/>
    </location>
</feature>
<keyword evidence="19 22" id="KW-0496">Mitochondrion</keyword>
<evidence type="ECO:0000256" key="5">
    <source>
        <dbReference type="ARBA" id="ARBA00009578"/>
    </source>
</evidence>
<dbReference type="GO" id="GO:0020037">
    <property type="term" value="F:heme binding"/>
    <property type="evidence" value="ECO:0007669"/>
    <property type="project" value="InterPro"/>
</dbReference>
<evidence type="ECO:0000256" key="18">
    <source>
        <dbReference type="ARBA" id="ARBA00023136"/>
    </source>
</evidence>